<dbReference type="AlphaFoldDB" id="A0A1S1P1D6"/>
<dbReference type="PANTHER" id="PTHR36837">
    <property type="entry name" value="POLY(3-HYDROXYALKANOATE) POLYMERASE SUBUNIT PHAC"/>
    <property type="match status" value="1"/>
</dbReference>
<evidence type="ECO:0000313" key="5">
    <source>
        <dbReference type="EMBL" id="QEL10420.1"/>
    </source>
</evidence>
<dbReference type="STRING" id="657387.BH688_00505"/>
<organism evidence="5 6">
    <name type="scientific">Kushneria phosphatilytica</name>
    <dbReference type="NCBI Taxonomy" id="657387"/>
    <lineage>
        <taxon>Bacteria</taxon>
        <taxon>Pseudomonadati</taxon>
        <taxon>Pseudomonadota</taxon>
        <taxon>Gammaproteobacteria</taxon>
        <taxon>Oceanospirillales</taxon>
        <taxon>Halomonadaceae</taxon>
        <taxon>Kushneria</taxon>
    </lineage>
</organism>
<dbReference type="InterPro" id="IPR010963">
    <property type="entry name" value="PHA_synth_I"/>
</dbReference>
<sequence>MYQIPSFSSYWSAQVPFVTTIALQQLRLWMSEVPWFRDRINSQWFDIPVSRLQQLQMDYQQEWYQLGLQSLTQTPFSFNDKRFESDNWRLPFFGSLAAFYLLNSRYMIKLIEELKIDDEKSRLRLHYLVEQTIAANAPSNYFASNPDALDQWITSGGTSLLFGMLHLASDIQEGKMRQSDPGDFVIGRDLATTPGDVVFENELFQLIQYRSLSERQYRIPLFIVPPTINKFYVLDLRPENSLIRYALEQGHPVFLISWRNFDLEEAELTWDDFIQDGVIQAIQVTRSISESPRLNCVGYCIGGTLLTCALAVLAARKDKNVANTLSLLTSFLDYSQTGSIGLFIDEELVSRYERTIGGQGGAPGIFRGEDMGNTFSLLRPNELWWNYNVDKYLKGKRPRALDFLYWNNDSTSLPGPMFCWYLRHAYLQNDFKSGDVECCGVRIELNRINVPTYLFGTHDDHIVPWRSIYTGLDLLPGDKRFVLGASGHIAGVINPPVHQKRHYWINTELPADPETWLATAEKHSGSWWEDWFSWLAEHSDELGPATHHAGSAEYPPIEAAPGRYVRK</sequence>
<evidence type="ECO:0000256" key="4">
    <source>
        <dbReference type="ARBA" id="ARBA00023315"/>
    </source>
</evidence>
<dbReference type="RefSeq" id="WP_070975901.1">
    <property type="nucleotide sequence ID" value="NZ_CP043420.1"/>
</dbReference>
<keyword evidence="3" id="KW-0808">Transferase</keyword>
<keyword evidence="4" id="KW-0012">Acyltransferase</keyword>
<dbReference type="SUPFAM" id="SSF53474">
    <property type="entry name" value="alpha/beta-Hydrolases"/>
    <property type="match status" value="1"/>
</dbReference>
<comment type="subcellular location">
    <subcellularLocation>
        <location evidence="1">Cytoplasm</location>
    </subcellularLocation>
</comment>
<proteinExistence type="predicted"/>
<dbReference type="InterPro" id="IPR029058">
    <property type="entry name" value="AB_hydrolase_fold"/>
</dbReference>
<keyword evidence="2" id="KW-0963">Cytoplasm</keyword>
<dbReference type="OrthoDB" id="7208816at2"/>
<dbReference type="GO" id="GO:0016746">
    <property type="term" value="F:acyltransferase activity"/>
    <property type="evidence" value="ECO:0007669"/>
    <property type="project" value="UniProtKB-KW"/>
</dbReference>
<dbReference type="NCBIfam" id="TIGR01838">
    <property type="entry name" value="PHA_synth_I"/>
    <property type="match status" value="1"/>
</dbReference>
<dbReference type="InterPro" id="IPR051321">
    <property type="entry name" value="PHA/PHB_synthase"/>
</dbReference>
<dbReference type="InterPro" id="IPR010941">
    <property type="entry name" value="PhaC_N"/>
</dbReference>
<dbReference type="Proteomes" id="UP000322553">
    <property type="component" value="Chromosome"/>
</dbReference>
<gene>
    <name evidence="5" type="primary">phaC</name>
    <name evidence="5" type="ORF">FY550_04245</name>
</gene>
<dbReference type="GO" id="GO:0042619">
    <property type="term" value="P:poly-hydroxybutyrate biosynthetic process"/>
    <property type="evidence" value="ECO:0007669"/>
    <property type="project" value="InterPro"/>
</dbReference>
<dbReference type="Pfam" id="PF07167">
    <property type="entry name" value="PhaC_N"/>
    <property type="match status" value="1"/>
</dbReference>
<dbReference type="KEGG" id="kuy:FY550_04245"/>
<reference evidence="5 6" key="1">
    <citation type="submission" date="2019-08" db="EMBL/GenBank/DDBJ databases">
        <title>Complete genome sequence of Kushneria sp. YCWA18, a halophilic phosphate-solubilizing bacterium isolated from Daqiao saltern in China.</title>
        <authorList>
            <person name="Du G.-X."/>
            <person name="Qu L.-Y."/>
        </authorList>
    </citation>
    <scope>NUCLEOTIDE SEQUENCE [LARGE SCALE GENOMIC DNA]</scope>
    <source>
        <strain evidence="5 6">YCWA18</strain>
    </source>
</reference>
<evidence type="ECO:0000256" key="1">
    <source>
        <dbReference type="ARBA" id="ARBA00004496"/>
    </source>
</evidence>
<accession>A0A1S1P1D6</accession>
<protein>
    <submittedName>
        <fullName evidence="5">Class I poly(R)-hydroxyalkanoic acid synthase</fullName>
    </submittedName>
</protein>
<dbReference type="EMBL" id="CP043420">
    <property type="protein sequence ID" value="QEL10420.1"/>
    <property type="molecule type" value="Genomic_DNA"/>
</dbReference>
<keyword evidence="6" id="KW-1185">Reference proteome</keyword>
<dbReference type="PANTHER" id="PTHR36837:SF5">
    <property type="entry name" value="POLY-3-HYDROXYBUTYRATE SYNTHASE"/>
    <property type="match status" value="1"/>
</dbReference>
<name>A0A1S1P1D6_9GAMM</name>
<dbReference type="GO" id="GO:0005737">
    <property type="term" value="C:cytoplasm"/>
    <property type="evidence" value="ECO:0007669"/>
    <property type="project" value="UniProtKB-SubCell"/>
</dbReference>
<evidence type="ECO:0000256" key="3">
    <source>
        <dbReference type="ARBA" id="ARBA00022679"/>
    </source>
</evidence>
<dbReference type="Gene3D" id="3.40.50.1820">
    <property type="entry name" value="alpha/beta hydrolase"/>
    <property type="match status" value="1"/>
</dbReference>
<evidence type="ECO:0000313" key="6">
    <source>
        <dbReference type="Proteomes" id="UP000322553"/>
    </source>
</evidence>
<evidence type="ECO:0000256" key="2">
    <source>
        <dbReference type="ARBA" id="ARBA00022490"/>
    </source>
</evidence>